<name>A0A6B9WPJ3_9CAUD</name>
<accession>A0A6B9WPJ3</accession>
<evidence type="ECO:0000313" key="2">
    <source>
        <dbReference type="Proteomes" id="UP000464308"/>
    </source>
</evidence>
<sequence length="1036" mass="113418">MIITQESLDKFMAPKQGANAPSLVIPAPVKTADLSTPLQDATRQGAVEQFDKMQELEATPMATALSASVKNWDTTQLFDAAFNKPTFQADPDFKPNEALQNVQFPVGADDRTFLFKSKSMDEFNWRTQQLQEMRERTQLAHTAPVMNAVLQFADPLYLATDLLSMGAGTALKLGRLGTAAVGAASTAATMAAVGNEARPVSQNEIIFAAALHGAATTAFYRPAAAPARRLDELSPEEFAAEMQRRNGIDPNNPPQFDPNNAMSPLAMSLGVGPRGAAVVDEVPESIRATAQRGLDLARRGEQTNPKRPFLEWSLFKSFSQHSDESSALAGRLLDDPLNPNMTSAASIQRETQARFGVLLNQYEDTLRNALNADGWSNIRRFRDPVGYRRAQQEFEAAVRLELDKRMIDPSFKGANPNVANAADRLGEYSRAVGRELENKGMVEPGFVEKNPYYYPRRMNVTKIEQAEQLLGKKPFMKQMTTAVQRGIGTDRPTANVIAHAMVERARRKGYGIDNSGMIINKEGRDELLEIIANTKGMDEAAKARASALLRESGSDAGRPSMLKSRINIDMMHTLGPNLQVRDLFDDSITSMMDSYNRRITGRLALHEAGLGTDAERAAAREALAKSIPDSTARRKALDQYDNIMAYYQGAPVGEEMPEFMRQLSALTQATGLAASGLWQLVEYGTMMQRFGAVNTFRAMMRTIPEARALFKQMRVSTKEGRQLALDAEEALTAAVASDIRMRPIMQHYDDMFSADKSPWVMRMEHLRDATMFINMQKYIHFHQTRTNAALVMQTLRKAAEGDAKAIAAMKTYGANDALLADIRKQVGTHGTKPDAWDEGVFNRSRIVMMNAMDDAIVRARVGELPAFAEFSTLGKFLFTFRRFVAATHNKTLVGTWNREGARGMATLMAYQYPLAMMATAANNVISGKAFSDPDTMAPNKLAGQALNYLGAIGFASEFTGVLTGQQRSFGAPGLLFLDRLYGVAGATSATAGSLATGDIDQAGHDARKAAGNIIQALPLISIVPGVRALNEAVKGE</sequence>
<organism evidence="1 2">
    <name type="scientific">Escherichia phage altidsur</name>
    <dbReference type="NCBI Taxonomy" id="2696381"/>
    <lineage>
        <taxon>Viruses</taxon>
        <taxon>Duplodnaviria</taxon>
        <taxon>Heunggongvirae</taxon>
        <taxon>Uroviricota</taxon>
        <taxon>Caudoviricetes</taxon>
        <taxon>Autographivirales</taxon>
        <taxon>Autoscriptoviridae</taxon>
        <taxon>Stentvirinae</taxon>
        <taxon>Bonnellvirus</taxon>
        <taxon>Bonnellvirus altidsur</taxon>
    </lineage>
</organism>
<proteinExistence type="predicted"/>
<dbReference type="EMBL" id="MN850568">
    <property type="protein sequence ID" value="QHR65269.1"/>
    <property type="molecule type" value="Genomic_DNA"/>
</dbReference>
<reference evidence="2" key="1">
    <citation type="submission" date="2019-12" db="EMBL/GenBank/DDBJ databases">
        <authorList>
            <person name="Olsen N.S."/>
            <person name="Junco L.M.F."/>
            <person name="Kot W."/>
            <person name="Hansen L.H."/>
        </authorList>
    </citation>
    <scope>NUCLEOTIDE SEQUENCE [LARGE SCALE GENOMIC DNA]</scope>
</reference>
<dbReference type="Proteomes" id="UP000464308">
    <property type="component" value="Segment"/>
</dbReference>
<gene>
    <name evidence="1" type="ORF">altidsur_2</name>
</gene>
<keyword evidence="2" id="KW-1185">Reference proteome</keyword>
<protein>
    <submittedName>
        <fullName evidence="1">Internal head protein</fullName>
    </submittedName>
</protein>
<evidence type="ECO:0000313" key="1">
    <source>
        <dbReference type="EMBL" id="QHR65269.1"/>
    </source>
</evidence>